<evidence type="ECO:0000313" key="2">
    <source>
        <dbReference type="EMBL" id="BAJ82872.1"/>
    </source>
</evidence>
<dbReference type="InterPro" id="IPR036866">
    <property type="entry name" value="RibonucZ/Hydroxyglut_hydro"/>
</dbReference>
<geneLocation type="plasmid" evidence="2 3">
    <name>pACMV1</name>
</geneLocation>
<evidence type="ECO:0000313" key="3">
    <source>
        <dbReference type="Proteomes" id="UP000007100"/>
    </source>
</evidence>
<reference evidence="2 3" key="1">
    <citation type="submission" date="2010-12" db="EMBL/GenBank/DDBJ databases">
        <title>Whole genome sequence of Acidiphilium multivorum AIU301.</title>
        <authorList>
            <person name="Narita-Yamada S."/>
            <person name="Nakamura S."/>
            <person name="Ito N."/>
            <person name="Takarada H."/>
            <person name="Katano Y."/>
            <person name="Nakazawa H."/>
            <person name="Hosoyama A."/>
            <person name="Yamada R."/>
            <person name="Fujita N."/>
        </authorList>
    </citation>
    <scope>NUCLEOTIDE SEQUENCE [LARGE SCALE GENOMIC DNA]</scope>
    <source>
        <strain evidence="3">DSM 11245 / JCM 8867 / AIU301</strain>
        <plasmid evidence="2 3">pACMV1</plasmid>
    </source>
</reference>
<dbReference type="SUPFAM" id="SSF56281">
    <property type="entry name" value="Metallo-hydrolase/oxidoreductase"/>
    <property type="match status" value="1"/>
</dbReference>
<name>F0J705_ACIMA</name>
<accession>F0J705</accession>
<dbReference type="EMBL" id="AP012036">
    <property type="protein sequence ID" value="BAJ82872.1"/>
    <property type="molecule type" value="Genomic_DNA"/>
</dbReference>
<dbReference type="RefSeq" id="WP_007421542.1">
    <property type="nucleotide sequence ID" value="NC_015178.1"/>
</dbReference>
<protein>
    <recommendedName>
        <fullName evidence="4">Metallo-beta-lactamase domain-containing protein</fullName>
    </recommendedName>
</protein>
<dbReference type="Proteomes" id="UP000007100">
    <property type="component" value="Plasmid pACMV1"/>
</dbReference>
<feature type="compositionally biased region" description="Polar residues" evidence="1">
    <location>
        <begin position="106"/>
        <end position="126"/>
    </location>
</feature>
<dbReference type="HOGENOM" id="CLU_1976718_0_0_5"/>
<dbReference type="Gene3D" id="3.60.15.10">
    <property type="entry name" value="Ribonuclease Z/Hydroxyacylglutathione hydrolase-like"/>
    <property type="match status" value="1"/>
</dbReference>
<evidence type="ECO:0008006" key="4">
    <source>
        <dbReference type="Google" id="ProtNLM"/>
    </source>
</evidence>
<keyword evidence="3" id="KW-1185">Reference proteome</keyword>
<gene>
    <name evidence="2" type="ordered locus">ACMV_P1_00760</name>
</gene>
<keyword evidence="2" id="KW-0614">Plasmid</keyword>
<feature type="region of interest" description="Disordered" evidence="1">
    <location>
        <begin position="87"/>
        <end position="126"/>
    </location>
</feature>
<dbReference type="KEGG" id="amv:ACMV_P1_00760"/>
<evidence type="ECO:0000256" key="1">
    <source>
        <dbReference type="SAM" id="MobiDB-lite"/>
    </source>
</evidence>
<dbReference type="AlphaFoldDB" id="F0J705"/>
<proteinExistence type="predicted"/>
<organism evidence="2 3">
    <name type="scientific">Acidiphilium multivorum (strain DSM 11245 / JCM 8867 / NBRC 100883 / AIU 301)</name>
    <dbReference type="NCBI Taxonomy" id="926570"/>
    <lineage>
        <taxon>Bacteria</taxon>
        <taxon>Pseudomonadati</taxon>
        <taxon>Pseudomonadota</taxon>
        <taxon>Alphaproteobacteria</taxon>
        <taxon>Acetobacterales</taxon>
        <taxon>Acidocellaceae</taxon>
        <taxon>Acidiphilium</taxon>
    </lineage>
</organism>
<sequence length="126" mass="13478">MVVDPLFPIEPYLLAASTSATPIRLVIDTHLHADHRSAGRALAAAAGADYVIHEQCGSLQCLPSARRGSETSASIFSNELNAAMTTSESVAFPRIPNPAGRESPRSPKNQFSPRCCGSSPQLRNQY</sequence>
<dbReference type="OrthoDB" id="9784009at2"/>